<sequence length="491" mass="55567">MVFILFINERLVECSSIRKSVNSAFTNFLAKKTFPFIYLSISIDPRNVDVNVHPTKREVMFLHEESICETLQKAFEDRLASTSSSRTYLTQPKLMIQSNSPNPITKLSESVENTISSRTNLSERNMKSNSSSTNTVTLSLGDVAGNQPNSSSSSTPYRPNKLVRTDDRNPSGRLEAFLQHPDKGVLGDQTKSKKRSLQGSQSENNSSEQNDDNSSSKRAKYRSSKLLSVNSLIDEIDKESHSGLCELFSHHTFVGLINENFAVVQHKTKLYLFNVPQISERFMFEQILRKFGEHFRARLAEPANISDLVILALENPNSGFSSEDGDKEEIAKFISELLISKADLLNEYFAIEIDENGLLLSLPELCPNYIPPLAWLPNFILHLGRDVDWDDEQRCFQSLAKELSLLYKVLPGWYLSDDASSENESKDSIVAADDKSSKKEKKPSLQWIIQNILFPKFRNNLEFSPPRLFANNGAVVEIAALENLYKIFERC</sequence>
<dbReference type="GO" id="GO:0005524">
    <property type="term" value="F:ATP binding"/>
    <property type="evidence" value="ECO:0007669"/>
    <property type="project" value="InterPro"/>
</dbReference>
<dbReference type="EMBL" id="IACT01007130">
    <property type="protein sequence ID" value="LAC26249.1"/>
    <property type="molecule type" value="mRNA"/>
</dbReference>
<dbReference type="SUPFAM" id="SSF118116">
    <property type="entry name" value="DNA mismatch repair protein MutL"/>
    <property type="match status" value="1"/>
</dbReference>
<keyword evidence="4" id="KW-0234">DNA repair</keyword>
<dbReference type="InterPro" id="IPR020568">
    <property type="entry name" value="Ribosomal_Su5_D2-typ_SF"/>
</dbReference>
<dbReference type="SMART" id="SM01340">
    <property type="entry name" value="DNA_mis_repair"/>
    <property type="match status" value="1"/>
</dbReference>
<organism evidence="8">
    <name type="scientific">Hirondellea gigas</name>
    <dbReference type="NCBI Taxonomy" id="1518452"/>
    <lineage>
        <taxon>Eukaryota</taxon>
        <taxon>Metazoa</taxon>
        <taxon>Ecdysozoa</taxon>
        <taxon>Arthropoda</taxon>
        <taxon>Crustacea</taxon>
        <taxon>Multicrustacea</taxon>
        <taxon>Malacostraca</taxon>
        <taxon>Eumalacostraca</taxon>
        <taxon>Peracarida</taxon>
        <taxon>Amphipoda</taxon>
        <taxon>Amphilochidea</taxon>
        <taxon>Lysianassida</taxon>
        <taxon>Lysianassidira</taxon>
        <taxon>Lysianassoidea</taxon>
        <taxon>Lysianassidae</taxon>
        <taxon>Hirondellea</taxon>
    </lineage>
</organism>
<dbReference type="InterPro" id="IPR038973">
    <property type="entry name" value="MutL/Mlh/Pms-like"/>
</dbReference>
<evidence type="ECO:0000256" key="2">
    <source>
        <dbReference type="ARBA" id="ARBA00006082"/>
    </source>
</evidence>
<name>A0A6A7G6Y7_9CRUS</name>
<dbReference type="InterPro" id="IPR014721">
    <property type="entry name" value="Ribsml_uS5_D2-typ_fold_subgr"/>
</dbReference>
<dbReference type="Gene3D" id="3.30.230.10">
    <property type="match status" value="1"/>
</dbReference>
<dbReference type="GO" id="GO:0006298">
    <property type="term" value="P:mismatch repair"/>
    <property type="evidence" value="ECO:0007669"/>
    <property type="project" value="InterPro"/>
</dbReference>
<dbReference type="PANTHER" id="PTHR10073">
    <property type="entry name" value="DNA MISMATCH REPAIR PROTEIN MLH, PMS, MUTL"/>
    <property type="match status" value="1"/>
</dbReference>
<feature type="compositionally biased region" description="Low complexity" evidence="6">
    <location>
        <begin position="128"/>
        <end position="140"/>
    </location>
</feature>
<keyword evidence="3" id="KW-0227">DNA damage</keyword>
<proteinExistence type="evidence at transcript level"/>
<dbReference type="InterPro" id="IPR032189">
    <property type="entry name" value="Mlh1_C"/>
</dbReference>
<accession>A0A6A7G6Y7</accession>
<dbReference type="SUPFAM" id="SSF54211">
    <property type="entry name" value="Ribosomal protein S5 domain 2-like"/>
    <property type="match status" value="1"/>
</dbReference>
<evidence type="ECO:0000259" key="7">
    <source>
        <dbReference type="SMART" id="SM01340"/>
    </source>
</evidence>
<reference evidence="8" key="1">
    <citation type="submission" date="2017-11" db="EMBL/GenBank/DDBJ databases">
        <title>The sensing device of the deep-sea amphipod.</title>
        <authorList>
            <person name="Kobayashi H."/>
            <person name="Nagahama T."/>
            <person name="Arai W."/>
            <person name="Sasagawa Y."/>
            <person name="Umeda M."/>
            <person name="Hayashi T."/>
            <person name="Nikaido I."/>
            <person name="Watanabe H."/>
            <person name="Oguri K."/>
            <person name="Kitazato H."/>
            <person name="Fujioka K."/>
            <person name="Kido Y."/>
            <person name="Takami H."/>
        </authorList>
    </citation>
    <scope>NUCLEOTIDE SEQUENCE</scope>
    <source>
        <tissue evidence="8">Whole body</tissue>
    </source>
</reference>
<dbReference type="InterPro" id="IPR013507">
    <property type="entry name" value="DNA_mismatch_S5_2-like"/>
</dbReference>
<dbReference type="FunFam" id="3.30.230.10:FF:000014">
    <property type="entry name" value="DNA mismatch repair protein Mlh1"/>
    <property type="match status" value="1"/>
</dbReference>
<dbReference type="InterPro" id="IPR037198">
    <property type="entry name" value="MutL_C_sf"/>
</dbReference>
<dbReference type="GO" id="GO:0032389">
    <property type="term" value="C:MutLalpha complex"/>
    <property type="evidence" value="ECO:0007669"/>
    <property type="project" value="TreeGrafter"/>
</dbReference>
<dbReference type="Pfam" id="PF01119">
    <property type="entry name" value="DNA_mis_repair"/>
    <property type="match status" value="1"/>
</dbReference>
<evidence type="ECO:0000256" key="5">
    <source>
        <dbReference type="ARBA" id="ARBA00023242"/>
    </source>
</evidence>
<comment type="subcellular location">
    <subcellularLocation>
        <location evidence="1">Nucleus</location>
    </subcellularLocation>
</comment>
<evidence type="ECO:0000256" key="6">
    <source>
        <dbReference type="SAM" id="MobiDB-lite"/>
    </source>
</evidence>
<dbReference type="GO" id="GO:0030983">
    <property type="term" value="F:mismatched DNA binding"/>
    <property type="evidence" value="ECO:0007669"/>
    <property type="project" value="InterPro"/>
</dbReference>
<dbReference type="GO" id="GO:0140664">
    <property type="term" value="F:ATP-dependent DNA damage sensor activity"/>
    <property type="evidence" value="ECO:0007669"/>
    <property type="project" value="InterPro"/>
</dbReference>
<dbReference type="GO" id="GO:0016887">
    <property type="term" value="F:ATP hydrolysis activity"/>
    <property type="evidence" value="ECO:0007669"/>
    <property type="project" value="InterPro"/>
</dbReference>
<dbReference type="Pfam" id="PF16413">
    <property type="entry name" value="Mlh1_C"/>
    <property type="match status" value="1"/>
</dbReference>
<dbReference type="PANTHER" id="PTHR10073:SF12">
    <property type="entry name" value="DNA MISMATCH REPAIR PROTEIN MLH1"/>
    <property type="match status" value="1"/>
</dbReference>
<keyword evidence="5" id="KW-0539">Nucleus</keyword>
<evidence type="ECO:0000256" key="3">
    <source>
        <dbReference type="ARBA" id="ARBA00022763"/>
    </source>
</evidence>
<feature type="compositionally biased region" description="Polar residues" evidence="6">
    <location>
        <begin position="146"/>
        <end position="157"/>
    </location>
</feature>
<evidence type="ECO:0000256" key="1">
    <source>
        <dbReference type="ARBA" id="ARBA00004123"/>
    </source>
</evidence>
<dbReference type="AlphaFoldDB" id="A0A6A7G6Y7"/>
<protein>
    <submittedName>
        <fullName evidence="8">DNA mismatch repair protein Mlh1 isoform X2</fullName>
    </submittedName>
</protein>
<evidence type="ECO:0000313" key="8">
    <source>
        <dbReference type="EMBL" id="LAC26249.1"/>
    </source>
</evidence>
<feature type="domain" description="DNA mismatch repair protein S5" evidence="7">
    <location>
        <begin position="1"/>
        <end position="80"/>
    </location>
</feature>
<feature type="region of interest" description="Disordered" evidence="6">
    <location>
        <begin position="118"/>
        <end position="220"/>
    </location>
</feature>
<comment type="similarity">
    <text evidence="2">Belongs to the DNA mismatch repair MutL/HexB family.</text>
</comment>
<evidence type="ECO:0000256" key="4">
    <source>
        <dbReference type="ARBA" id="ARBA00023204"/>
    </source>
</evidence>